<dbReference type="InterPro" id="IPR024687">
    <property type="entry name" value="MMS19_C"/>
</dbReference>
<protein>
    <recommendedName>
        <fullName evidence="7">MMS19 nucleotide excision repair protein</fullName>
    </recommendedName>
</protein>
<dbReference type="SUPFAM" id="SSF48371">
    <property type="entry name" value="ARM repeat"/>
    <property type="match status" value="2"/>
</dbReference>
<feature type="domain" description="MsrB" evidence="9">
    <location>
        <begin position="48"/>
        <end position="171"/>
    </location>
</feature>
<dbReference type="Pfam" id="PF12460">
    <property type="entry name" value="MMS19_C"/>
    <property type="match status" value="1"/>
</dbReference>
<gene>
    <name evidence="10" type="ORF">OGATHE_004703</name>
</gene>
<dbReference type="Pfam" id="PF14500">
    <property type="entry name" value="MMS19_N"/>
    <property type="match status" value="1"/>
</dbReference>
<dbReference type="PANTHER" id="PTHR12891">
    <property type="entry name" value="DNA REPAIR/TRANSCRIPTION PROTEIN MET18/MMS19"/>
    <property type="match status" value="1"/>
</dbReference>
<evidence type="ECO:0000256" key="1">
    <source>
        <dbReference type="ARBA" id="ARBA00004123"/>
    </source>
</evidence>
<evidence type="ECO:0000256" key="8">
    <source>
        <dbReference type="SAM" id="MobiDB-lite"/>
    </source>
</evidence>
<dbReference type="GO" id="GO:0051604">
    <property type="term" value="P:protein maturation"/>
    <property type="evidence" value="ECO:0007669"/>
    <property type="project" value="UniProtKB-UniRule"/>
</dbReference>
<comment type="function">
    <text evidence="7">Key component of the cytosolic iron-sulfur protein assembly (CIA) complex, a multiprotein complex that mediates the incorporation of iron-sulfur cluster into apoproteins specifically involved in DNA metabolism and genomic integrity. In the CIA complex, MMS19 acts as an adapter between early-acting CIA components and a subset of cellular target iron-sulfur proteins.</text>
</comment>
<feature type="region of interest" description="Disordered" evidence="8">
    <location>
        <begin position="1480"/>
        <end position="1523"/>
    </location>
</feature>
<evidence type="ECO:0000256" key="5">
    <source>
        <dbReference type="ARBA" id="ARBA00023002"/>
    </source>
</evidence>
<dbReference type="InterPro" id="IPR016024">
    <property type="entry name" value="ARM-type_fold"/>
</dbReference>
<dbReference type="EMBL" id="JAEUBD010001266">
    <property type="protein sequence ID" value="KAH3663127.1"/>
    <property type="molecule type" value="Genomic_DNA"/>
</dbReference>
<dbReference type="InterPro" id="IPR002579">
    <property type="entry name" value="Met_Sox_Rdtase_MsrB_dom"/>
</dbReference>
<dbReference type="Pfam" id="PF01641">
    <property type="entry name" value="SelR"/>
    <property type="match status" value="1"/>
</dbReference>
<sequence length="1568" mass="175839">MGPLLAMVCSGSPPYSPGQLESDLEHSEAALLVSNFINNTYQVLVKSEQEWRAILDPEQFAVLRQKGTERPYVGKYTNFKGKGIYNCAGCNAPLYESSTKFDSHCGWPAFYQALPGALITEEDNSHGMKRIEIMCASCGGHLGHIFKGEGYNTPTDERHCVNSISLKFDPKDDSSLLQVWVFAKLCDPFSLVANFVNDRFNILVRDGNVIKTNNLVSVLVKDIVAGERVVGFGSIVVSEFNNGLSGRLWHWLLLVLNIRVVLEAKEIQGKLSLWEVSRAEDLHSQQIAVEFERYLGVLDSDHGMVHSVRNWIDGGCRVQSVLNQLNPVSIRIQNESNVLLSSILEPFFEVHSLSKKIFLGLGNIVNRDTQMAESFIWFRVSVVNLGIGVLKLTQLDHSVSLGQWLACILGQIRNVQTGVISEHGDEKDFGEEDFGENIFFYIRILLIMPLQTPVNQFMVADNTETAGCQQAVRNICELIETNQVTLLEFIRGLGTHLTDDSNVIRTRAITLLSSVLGNLNRKKMYAKDVQVLLDFYLSKLDDEPCLREVLKGLSSLVLMSQFDPNLIPHLLGFLVEKYSPLGKLASVRYFGFEVLDSVLSAHLAAAKQYNDEIIKTYLHVSKNEKDPKNLLLSFKLSALIAQNFDISKFSDDMFDAVFCYFPISFRAPANDPYKITGDQLKQTLRNCLSASDLYAKDAFPNLLEKLSATSPTVKLDVLVTLNQCVEKYSTATVEEYWITLWNSLKYEILHNELASVETLTQLFTYYENSENEDERIIPGVLKIFQSLSKKLQNVNEDLNIKDYLYVIMDELAKNIKNHDDNKSKQSTVILAAICAANINVYNLLIPQVMPLLLVSDDLTIKTQRQILTNVSFMIDSYYILFNEKEESIHPNNPMYEFKDDLLMLFNKALLSTSKVEVSLRCLAVKLVAKVVSLNFFLADQEAQLITQLVTDVLLEDDNSVTEKQILQCFKSLSVSYPSAVLEITVPKLFSFLPEDDTDLDLLNTKSRVLDILVSISESKLVIDSVMLRLVGKIEILIKSASQNYVRSVLLTLCKISDKLNAKDSTNDNMRRLVPRLFYVILDTDKTNTDEVVLEYTGRVAKKILLQTDTSQHEEILRDAIDLFINGKPTPLVAKQLSKPLDIINGNQLPFIIFTKIISAVDKNVKFPIESSSFLDLLFKANHSTVQFSRLSVLQCISLVVNKWVDDSEYLAAILGDFKKALIDSSNPVKERANTLEVLIWVGKALIMKQHACAQAYEEYLLSLFDSEELHVFTPKILEILVADVECYQQFKKAGPFNKPTVFNVNVRLLYKQKLFNTVLPLLVSKYESTKNQTYLLALSLMLKYVDKSIIIPHVETLLPLVLRSLSTDSNVIVTASLSILTIAVNESDESVSRHLSTVIPNLLEIVNKHKNEAVKRNALECLLSLTKFDLHLLVPYKHDIITRLVKVLDDPKRSIRRLACDSRSFSLISIKGTMGLSSLESEFSEDESESESESISSSNDADETSGSLPDPSSSPKPVHSSSSSELRSSLLAVSSISSSSPSSLLESTSPVSLHIVNLSMPALINLYS</sequence>
<dbReference type="GO" id="GO:0006281">
    <property type="term" value="P:DNA repair"/>
    <property type="evidence" value="ECO:0007669"/>
    <property type="project" value="UniProtKB-UniRule"/>
</dbReference>
<keyword evidence="7" id="KW-0234">DNA repair</keyword>
<keyword evidence="4" id="KW-0677">Repeat</keyword>
<evidence type="ECO:0000313" key="10">
    <source>
        <dbReference type="EMBL" id="KAH3663127.1"/>
    </source>
</evidence>
<dbReference type="PROSITE" id="PS51790">
    <property type="entry name" value="MSRB"/>
    <property type="match status" value="1"/>
</dbReference>
<evidence type="ECO:0000256" key="2">
    <source>
        <dbReference type="ARBA" id="ARBA00007174"/>
    </source>
</evidence>
<feature type="compositionally biased region" description="Acidic residues" evidence="8">
    <location>
        <begin position="1482"/>
        <end position="1492"/>
    </location>
</feature>
<dbReference type="InterPro" id="IPR029240">
    <property type="entry name" value="MMS19_N"/>
</dbReference>
<keyword evidence="11" id="KW-1185">Reference proteome</keyword>
<dbReference type="NCBIfam" id="TIGR00357">
    <property type="entry name" value="peptide-methionine (R)-S-oxide reductase MsrB"/>
    <property type="match status" value="1"/>
</dbReference>
<comment type="caution">
    <text evidence="10">The sequence shown here is derived from an EMBL/GenBank/DDBJ whole genome shotgun (WGS) entry which is preliminary data.</text>
</comment>
<keyword evidence="5" id="KW-0560">Oxidoreductase</keyword>
<keyword evidence="7" id="KW-0227">DNA damage</keyword>
<comment type="similarity">
    <text evidence="2">Belongs to the MsrB Met sulfoxide reductase family.</text>
</comment>
<dbReference type="GO" id="GO:0033743">
    <property type="term" value="F:peptide-methionine (R)-S-oxide reductase activity"/>
    <property type="evidence" value="ECO:0007669"/>
    <property type="project" value="InterPro"/>
</dbReference>
<dbReference type="InterPro" id="IPR011989">
    <property type="entry name" value="ARM-like"/>
</dbReference>
<dbReference type="Gene3D" id="1.25.10.10">
    <property type="entry name" value="Leucine-rich Repeat Variant"/>
    <property type="match status" value="2"/>
</dbReference>
<dbReference type="SUPFAM" id="SSF51316">
    <property type="entry name" value="Mss4-like"/>
    <property type="match status" value="1"/>
</dbReference>
<dbReference type="Gene3D" id="2.170.150.20">
    <property type="entry name" value="Peptide methionine sulfoxide reductase"/>
    <property type="match status" value="1"/>
</dbReference>
<dbReference type="Proteomes" id="UP000788993">
    <property type="component" value="Unassembled WGS sequence"/>
</dbReference>
<dbReference type="GO" id="GO:0005634">
    <property type="term" value="C:nucleus"/>
    <property type="evidence" value="ECO:0007669"/>
    <property type="project" value="UniProtKB-SubCell"/>
</dbReference>
<comment type="subcellular location">
    <subcellularLocation>
        <location evidence="1 7">Nucleus</location>
    </subcellularLocation>
</comment>
<keyword evidence="6 7" id="KW-0539">Nucleus</keyword>
<accession>A0A9P8P0W4</accession>
<dbReference type="InterPro" id="IPR039920">
    <property type="entry name" value="MMS19"/>
</dbReference>
<organism evidence="10 11">
    <name type="scientific">Ogataea polymorpha</name>
    <dbReference type="NCBI Taxonomy" id="460523"/>
    <lineage>
        <taxon>Eukaryota</taxon>
        <taxon>Fungi</taxon>
        <taxon>Dikarya</taxon>
        <taxon>Ascomycota</taxon>
        <taxon>Saccharomycotina</taxon>
        <taxon>Pichiomycetes</taxon>
        <taxon>Pichiales</taxon>
        <taxon>Pichiaceae</taxon>
        <taxon>Ogataea</taxon>
    </lineage>
</organism>
<dbReference type="GO" id="GO:0097361">
    <property type="term" value="C:cytosolic [4Fe-4S] assembly targeting complex"/>
    <property type="evidence" value="ECO:0007669"/>
    <property type="project" value="UniProtKB-UniRule"/>
</dbReference>
<evidence type="ECO:0000256" key="4">
    <source>
        <dbReference type="ARBA" id="ARBA00022737"/>
    </source>
</evidence>
<dbReference type="InterPro" id="IPR011057">
    <property type="entry name" value="Mss4-like_sf"/>
</dbReference>
<evidence type="ECO:0000313" key="11">
    <source>
        <dbReference type="Proteomes" id="UP000788993"/>
    </source>
</evidence>
<name>A0A9P8P0W4_9ASCO</name>
<feature type="compositionally biased region" description="Low complexity" evidence="8">
    <location>
        <begin position="1509"/>
        <end position="1523"/>
    </location>
</feature>
<dbReference type="GO" id="GO:0016226">
    <property type="term" value="P:iron-sulfur cluster assembly"/>
    <property type="evidence" value="ECO:0007669"/>
    <property type="project" value="UniProtKB-UniRule"/>
</dbReference>
<evidence type="ECO:0000259" key="9">
    <source>
        <dbReference type="PROSITE" id="PS51790"/>
    </source>
</evidence>
<evidence type="ECO:0000256" key="7">
    <source>
        <dbReference type="RuleBase" id="RU367072"/>
    </source>
</evidence>
<proteinExistence type="inferred from homology"/>
<comment type="similarity">
    <text evidence="3 7">Belongs to the MET18/MMS19 family.</text>
</comment>
<reference evidence="10" key="2">
    <citation type="submission" date="2021-01" db="EMBL/GenBank/DDBJ databases">
        <authorList>
            <person name="Schikora-Tamarit M.A."/>
        </authorList>
    </citation>
    <scope>NUCLEOTIDE SEQUENCE</scope>
    <source>
        <strain evidence="10">NCAIM Y.01608</strain>
    </source>
</reference>
<reference evidence="10" key="1">
    <citation type="journal article" date="2021" name="Open Biol.">
        <title>Shared evolutionary footprints suggest mitochondrial oxidative damage underlies multiple complex I losses in fungi.</title>
        <authorList>
            <person name="Schikora-Tamarit M.A."/>
            <person name="Marcet-Houben M."/>
            <person name="Nosek J."/>
            <person name="Gabaldon T."/>
        </authorList>
    </citation>
    <scope>NUCLEOTIDE SEQUENCE</scope>
    <source>
        <strain evidence="10">NCAIM Y.01608</strain>
    </source>
</reference>
<dbReference type="PANTHER" id="PTHR12891:SF0">
    <property type="entry name" value="MMS19 NUCLEOTIDE EXCISION REPAIR PROTEIN HOMOLOG"/>
    <property type="match status" value="1"/>
</dbReference>
<evidence type="ECO:0000256" key="3">
    <source>
        <dbReference type="ARBA" id="ARBA00009340"/>
    </source>
</evidence>
<evidence type="ECO:0000256" key="6">
    <source>
        <dbReference type="ARBA" id="ARBA00023242"/>
    </source>
</evidence>